<feature type="coiled-coil region" evidence="3">
    <location>
        <begin position="31"/>
        <end position="58"/>
    </location>
</feature>
<dbReference type="Pfam" id="PF04201">
    <property type="entry name" value="TPD52"/>
    <property type="match status" value="1"/>
</dbReference>
<keyword evidence="5" id="KW-1185">Reference proteome</keyword>
<dbReference type="InterPro" id="IPR007327">
    <property type="entry name" value="TPD52"/>
</dbReference>
<dbReference type="PANTHER" id="PTHR19307:SF8">
    <property type="entry name" value="TUMOR PROTEIN D53"/>
    <property type="match status" value="1"/>
</dbReference>
<dbReference type="PANTHER" id="PTHR19307">
    <property type="entry name" value="TUMOR PROTEIN D52"/>
    <property type="match status" value="1"/>
</dbReference>
<dbReference type="STRING" id="75743.A0A401PDV0"/>
<protein>
    <submittedName>
        <fullName evidence="4">Uncharacterized protein</fullName>
    </submittedName>
</protein>
<proteinExistence type="inferred from homology"/>
<evidence type="ECO:0000256" key="1">
    <source>
        <dbReference type="ARBA" id="ARBA00005702"/>
    </source>
</evidence>
<evidence type="ECO:0000256" key="3">
    <source>
        <dbReference type="SAM" id="Coils"/>
    </source>
</evidence>
<dbReference type="Proteomes" id="UP000288216">
    <property type="component" value="Unassembled WGS sequence"/>
</dbReference>
<accession>A0A401PDV0</accession>
<comment type="caution">
    <text evidence="4">The sequence shown here is derived from an EMBL/GenBank/DDBJ whole genome shotgun (WGS) entry which is preliminary data.</text>
</comment>
<dbReference type="GO" id="GO:2001235">
    <property type="term" value="P:positive regulation of apoptotic signaling pathway"/>
    <property type="evidence" value="ECO:0007669"/>
    <property type="project" value="TreeGrafter"/>
</dbReference>
<comment type="similarity">
    <text evidence="1">Belongs to the TPD52 family.</text>
</comment>
<dbReference type="OMA" id="MEAQARX"/>
<evidence type="ECO:0000256" key="2">
    <source>
        <dbReference type="ARBA" id="ARBA00023054"/>
    </source>
</evidence>
<gene>
    <name evidence="4" type="ORF">scyTo_0010973</name>
</gene>
<dbReference type="GO" id="GO:0005737">
    <property type="term" value="C:cytoplasm"/>
    <property type="evidence" value="ECO:0007669"/>
    <property type="project" value="TreeGrafter"/>
</dbReference>
<evidence type="ECO:0000313" key="4">
    <source>
        <dbReference type="EMBL" id="GCB71304.1"/>
    </source>
</evidence>
<sequence>MEPVEHDSLETRRFSDLGAEIDLGKLPEGDKEDLGVELAKLEDEISTLRQVLIAKEKHLIEIKQKMGITPLNEIRNNLSKGWHDMQTSVIYKKTQETLNTTGQKASAALNNVSTTLNKKLGEMKNSPTFKSFEERVETTVTSLKCKVGVPTHSSGSFEDVLNSTVNASVQESTSGNHPTEDFGVF</sequence>
<dbReference type="AlphaFoldDB" id="A0A401PDV0"/>
<name>A0A401PDV0_SCYTO</name>
<dbReference type="EMBL" id="BFAA01004852">
    <property type="protein sequence ID" value="GCB71304.1"/>
    <property type="molecule type" value="Genomic_DNA"/>
</dbReference>
<dbReference type="OrthoDB" id="10000687at2759"/>
<reference evidence="4 5" key="1">
    <citation type="journal article" date="2018" name="Nat. Ecol. Evol.">
        <title>Shark genomes provide insights into elasmobranch evolution and the origin of vertebrates.</title>
        <authorList>
            <person name="Hara Y"/>
            <person name="Yamaguchi K"/>
            <person name="Onimaru K"/>
            <person name="Kadota M"/>
            <person name="Koyanagi M"/>
            <person name="Keeley SD"/>
            <person name="Tatsumi K"/>
            <person name="Tanaka K"/>
            <person name="Motone F"/>
            <person name="Kageyama Y"/>
            <person name="Nozu R"/>
            <person name="Adachi N"/>
            <person name="Nishimura O"/>
            <person name="Nakagawa R"/>
            <person name="Tanegashima C"/>
            <person name="Kiyatake I"/>
            <person name="Matsumoto R"/>
            <person name="Murakumo K"/>
            <person name="Nishida K"/>
            <person name="Terakita A"/>
            <person name="Kuratani S"/>
            <person name="Sato K"/>
            <person name="Hyodo S Kuraku.S."/>
        </authorList>
    </citation>
    <scope>NUCLEOTIDE SEQUENCE [LARGE SCALE GENOMIC DNA]</scope>
</reference>
<organism evidence="4 5">
    <name type="scientific">Scyliorhinus torazame</name>
    <name type="common">Cloudy catshark</name>
    <name type="synonym">Catulus torazame</name>
    <dbReference type="NCBI Taxonomy" id="75743"/>
    <lineage>
        <taxon>Eukaryota</taxon>
        <taxon>Metazoa</taxon>
        <taxon>Chordata</taxon>
        <taxon>Craniata</taxon>
        <taxon>Vertebrata</taxon>
        <taxon>Chondrichthyes</taxon>
        <taxon>Elasmobranchii</taxon>
        <taxon>Galeomorphii</taxon>
        <taxon>Galeoidea</taxon>
        <taxon>Carcharhiniformes</taxon>
        <taxon>Scyliorhinidae</taxon>
        <taxon>Scyliorhinus</taxon>
    </lineage>
</organism>
<evidence type="ECO:0000313" key="5">
    <source>
        <dbReference type="Proteomes" id="UP000288216"/>
    </source>
</evidence>
<keyword evidence="2 3" id="KW-0175">Coiled coil</keyword>